<protein>
    <submittedName>
        <fullName evidence="3">Enoyl-CoA hydratase/isomerase family protein</fullName>
    </submittedName>
</protein>
<organism evidence="3 4">
    <name type="scientific">Nocardioides alpinus</name>
    <dbReference type="NCBI Taxonomy" id="748909"/>
    <lineage>
        <taxon>Bacteria</taxon>
        <taxon>Bacillati</taxon>
        <taxon>Actinomycetota</taxon>
        <taxon>Actinomycetes</taxon>
        <taxon>Propionibacteriales</taxon>
        <taxon>Nocardioidaceae</taxon>
        <taxon>Nocardioides</taxon>
    </lineage>
</organism>
<evidence type="ECO:0000256" key="1">
    <source>
        <dbReference type="ARBA" id="ARBA00005254"/>
    </source>
</evidence>
<proteinExistence type="inferred from homology"/>
<evidence type="ECO:0000256" key="2">
    <source>
        <dbReference type="RuleBase" id="RU003707"/>
    </source>
</evidence>
<dbReference type="SUPFAM" id="SSF52096">
    <property type="entry name" value="ClpP/crotonase"/>
    <property type="match status" value="1"/>
</dbReference>
<dbReference type="Gene3D" id="3.90.226.10">
    <property type="entry name" value="2-enoyl-CoA Hydratase, Chain A, domain 1"/>
    <property type="match status" value="1"/>
</dbReference>
<comment type="similarity">
    <text evidence="1 2">Belongs to the enoyl-CoA hydratase/isomerase family.</text>
</comment>
<dbReference type="EMBL" id="PJBV01000035">
    <property type="protein sequence ID" value="PKH37281.1"/>
    <property type="molecule type" value="Genomic_DNA"/>
</dbReference>
<dbReference type="Pfam" id="PF00378">
    <property type="entry name" value="ECH_1"/>
    <property type="match status" value="1"/>
</dbReference>
<reference evidence="3 4" key="1">
    <citation type="submission" date="2017-12" db="EMBL/GenBank/DDBJ databases">
        <title>Pharmacopeia of the Arctic Ocean.</title>
        <authorList>
            <person name="Collins E."/>
            <person name="Ducluzeau A.-L."/>
        </authorList>
    </citation>
    <scope>NUCLEOTIDE SEQUENCE [LARGE SCALE GENOMIC DNA]</scope>
    <source>
        <strain evidence="3 4">DSM 23325</strain>
    </source>
</reference>
<comment type="caution">
    <text evidence="3">The sequence shown here is derived from an EMBL/GenBank/DDBJ whole genome shotgun (WGS) entry which is preliminary data.</text>
</comment>
<dbReference type="PROSITE" id="PS00166">
    <property type="entry name" value="ENOYL_COA_HYDRATASE"/>
    <property type="match status" value="1"/>
</dbReference>
<dbReference type="InterPro" id="IPR018376">
    <property type="entry name" value="Enoyl-CoA_hyd/isom_CS"/>
</dbReference>
<sequence>MSHRRCDWCWRLDPVRGRSRTSRGGLVTRVGQVLIDRVGGVVHARLDRPDVRNCIDFGIIEGLERAVAMARADASVLVVRGSGGHFCAGADLDLVRGLIGDRKGLEAYVTRLSEVLDAIEAGPFASLAAVEGYAVAGGCEMLLACDVVLASTEARIGDRHLEHALLPGAGGSVRLVRALPRAYARWLLQSGEMISGDQARAWGLAALAVPPEEFASELDRVVNRLASRDRVAMTAVREMARCAEDEPPAAAMSRERELFLDHITTSPNVREQLDGFVKRS</sequence>
<dbReference type="Proteomes" id="UP000233565">
    <property type="component" value="Unassembled WGS sequence"/>
</dbReference>
<evidence type="ECO:0000313" key="4">
    <source>
        <dbReference type="Proteomes" id="UP000233565"/>
    </source>
</evidence>
<evidence type="ECO:0000313" key="3">
    <source>
        <dbReference type="EMBL" id="PKH37281.1"/>
    </source>
</evidence>
<dbReference type="InterPro" id="IPR029045">
    <property type="entry name" value="ClpP/crotonase-like_dom_sf"/>
</dbReference>
<dbReference type="PANTHER" id="PTHR11941">
    <property type="entry name" value="ENOYL-COA HYDRATASE-RELATED"/>
    <property type="match status" value="1"/>
</dbReference>
<dbReference type="PANTHER" id="PTHR11941:SF54">
    <property type="entry name" value="ENOYL-COA HYDRATASE, MITOCHONDRIAL"/>
    <property type="match status" value="1"/>
</dbReference>
<keyword evidence="4" id="KW-1185">Reference proteome</keyword>
<accession>A0ABX4QS61</accession>
<dbReference type="CDD" id="cd06558">
    <property type="entry name" value="crotonase-like"/>
    <property type="match status" value="1"/>
</dbReference>
<gene>
    <name evidence="3" type="ORF">CXG46_17575</name>
</gene>
<dbReference type="InterPro" id="IPR001753">
    <property type="entry name" value="Enoyl-CoA_hydra/iso"/>
</dbReference>
<name>A0ABX4QS61_9ACTN</name>